<sequence>MSENYTRILKIRVDGTNTARVLISVRAWLDAAERQRHKFLIVTPNPEIILAAQKDQKLSKILNDADICLPDGAGLVWAAKVLGYSQPRTTVRGRELFLELVKLANKKRWKIFLLGDDGASEAQEVLERTFKKVEIESAAGPRLNKNGEPVAQVDINSQKDTVERINKFKPNILFVAFGAPKQEKWLAENWKTLDIGGAMVVGGALDYVNGRAKLPPPWLAEAGLEWLWRLVHQPWRAPRVFAATVTFPLKVIISSMVARAR</sequence>
<dbReference type="Pfam" id="PF03808">
    <property type="entry name" value="Glyco_tran_WecG"/>
    <property type="match status" value="1"/>
</dbReference>
<proteinExistence type="predicted"/>
<organism evidence="3 4">
    <name type="scientific">Candidatus Woesebacteria bacterium RIFCSPLOWO2_01_FULL_44_14</name>
    <dbReference type="NCBI Taxonomy" id="1802525"/>
    <lineage>
        <taxon>Bacteria</taxon>
        <taxon>Candidatus Woeseibacteriota</taxon>
    </lineage>
</organism>
<evidence type="ECO:0000313" key="4">
    <source>
        <dbReference type="Proteomes" id="UP000178429"/>
    </source>
</evidence>
<dbReference type="PANTHER" id="PTHR34136:SF1">
    <property type="entry name" value="UDP-N-ACETYL-D-MANNOSAMINURONIC ACID TRANSFERASE"/>
    <property type="match status" value="1"/>
</dbReference>
<dbReference type="STRING" id="1802525.A2975_00740"/>
<protein>
    <submittedName>
        <fullName evidence="3">Uncharacterized protein</fullName>
    </submittedName>
</protein>
<reference evidence="3 4" key="1">
    <citation type="journal article" date="2016" name="Nat. Commun.">
        <title>Thousands of microbial genomes shed light on interconnected biogeochemical processes in an aquifer system.</title>
        <authorList>
            <person name="Anantharaman K."/>
            <person name="Brown C.T."/>
            <person name="Hug L.A."/>
            <person name="Sharon I."/>
            <person name="Castelle C.J."/>
            <person name="Probst A.J."/>
            <person name="Thomas B.C."/>
            <person name="Singh A."/>
            <person name="Wilkins M.J."/>
            <person name="Karaoz U."/>
            <person name="Brodie E.L."/>
            <person name="Williams K.H."/>
            <person name="Hubbard S.S."/>
            <person name="Banfield J.F."/>
        </authorList>
    </citation>
    <scope>NUCLEOTIDE SEQUENCE [LARGE SCALE GENOMIC DNA]</scope>
</reference>
<comment type="caution">
    <text evidence="3">The sequence shown here is derived from an EMBL/GenBank/DDBJ whole genome shotgun (WGS) entry which is preliminary data.</text>
</comment>
<evidence type="ECO:0000256" key="2">
    <source>
        <dbReference type="ARBA" id="ARBA00022679"/>
    </source>
</evidence>
<keyword evidence="1" id="KW-0328">Glycosyltransferase</keyword>
<accession>A0A1F8BWW8</accession>
<dbReference type="InterPro" id="IPR004629">
    <property type="entry name" value="WecG_TagA_CpsF"/>
</dbReference>
<dbReference type="CDD" id="cd06533">
    <property type="entry name" value="Glyco_transf_WecG_TagA"/>
    <property type="match status" value="1"/>
</dbReference>
<dbReference type="GO" id="GO:0016758">
    <property type="term" value="F:hexosyltransferase activity"/>
    <property type="evidence" value="ECO:0007669"/>
    <property type="project" value="TreeGrafter"/>
</dbReference>
<keyword evidence="2" id="KW-0808">Transferase</keyword>
<name>A0A1F8BWW8_9BACT</name>
<dbReference type="NCBIfam" id="TIGR00696">
    <property type="entry name" value="wecG_tagA_cpsF"/>
    <property type="match status" value="1"/>
</dbReference>
<dbReference type="EMBL" id="MGHL01000022">
    <property type="protein sequence ID" value="OGM68601.1"/>
    <property type="molecule type" value="Genomic_DNA"/>
</dbReference>
<dbReference type="AlphaFoldDB" id="A0A1F8BWW8"/>
<evidence type="ECO:0000313" key="3">
    <source>
        <dbReference type="EMBL" id="OGM68601.1"/>
    </source>
</evidence>
<dbReference type="PANTHER" id="PTHR34136">
    <property type="match status" value="1"/>
</dbReference>
<dbReference type="Proteomes" id="UP000178429">
    <property type="component" value="Unassembled WGS sequence"/>
</dbReference>
<evidence type="ECO:0000256" key="1">
    <source>
        <dbReference type="ARBA" id="ARBA00022676"/>
    </source>
</evidence>
<gene>
    <name evidence="3" type="ORF">A2975_00740</name>
</gene>